<dbReference type="CDD" id="cd04433">
    <property type="entry name" value="AFD_class_I"/>
    <property type="match status" value="1"/>
</dbReference>
<dbReference type="PROSITE" id="PS00455">
    <property type="entry name" value="AMP_BINDING"/>
    <property type="match status" value="1"/>
</dbReference>
<dbReference type="Gene3D" id="3.30.300.30">
    <property type="match status" value="1"/>
</dbReference>
<organism evidence="3 4">
    <name type="scientific">Pseudonocardia eucalypti</name>
    <dbReference type="NCBI Taxonomy" id="648755"/>
    <lineage>
        <taxon>Bacteria</taxon>
        <taxon>Bacillati</taxon>
        <taxon>Actinomycetota</taxon>
        <taxon>Actinomycetes</taxon>
        <taxon>Pseudonocardiales</taxon>
        <taxon>Pseudonocardiaceae</taxon>
        <taxon>Pseudonocardia</taxon>
    </lineage>
</organism>
<accession>A0ABP9Q1N1</accession>
<feature type="domain" description="AMP-dependent synthetase/ligase" evidence="1">
    <location>
        <begin position="15"/>
        <end position="387"/>
    </location>
</feature>
<dbReference type="SUPFAM" id="SSF56801">
    <property type="entry name" value="Acetyl-CoA synthetase-like"/>
    <property type="match status" value="1"/>
</dbReference>
<feature type="domain" description="AMP-binding enzyme C-terminal" evidence="2">
    <location>
        <begin position="437"/>
        <end position="512"/>
    </location>
</feature>
<gene>
    <name evidence="3" type="ORF">GCM10023321_23530</name>
</gene>
<reference evidence="4" key="1">
    <citation type="journal article" date="2019" name="Int. J. Syst. Evol. Microbiol.">
        <title>The Global Catalogue of Microorganisms (GCM) 10K type strain sequencing project: providing services to taxonomists for standard genome sequencing and annotation.</title>
        <authorList>
            <consortium name="The Broad Institute Genomics Platform"/>
            <consortium name="The Broad Institute Genome Sequencing Center for Infectious Disease"/>
            <person name="Wu L."/>
            <person name="Ma J."/>
        </authorList>
    </citation>
    <scope>NUCLEOTIDE SEQUENCE [LARGE SCALE GENOMIC DNA]</scope>
    <source>
        <strain evidence="4">JCM 18303</strain>
    </source>
</reference>
<name>A0ABP9Q1N1_9PSEU</name>
<dbReference type="Proteomes" id="UP001428817">
    <property type="component" value="Unassembled WGS sequence"/>
</dbReference>
<comment type="caution">
    <text evidence="3">The sequence shown here is derived from an EMBL/GenBank/DDBJ whole genome shotgun (WGS) entry which is preliminary data.</text>
</comment>
<evidence type="ECO:0008006" key="5">
    <source>
        <dbReference type="Google" id="ProtNLM"/>
    </source>
</evidence>
<evidence type="ECO:0000259" key="1">
    <source>
        <dbReference type="Pfam" id="PF00501"/>
    </source>
</evidence>
<evidence type="ECO:0000313" key="4">
    <source>
        <dbReference type="Proteomes" id="UP001428817"/>
    </source>
</evidence>
<dbReference type="Pfam" id="PF00501">
    <property type="entry name" value="AMP-binding"/>
    <property type="match status" value="1"/>
</dbReference>
<evidence type="ECO:0000259" key="2">
    <source>
        <dbReference type="Pfam" id="PF13193"/>
    </source>
</evidence>
<sequence>MADRIPGGSLAHLLAWRLAEQPDRGFLHVEDEGPWTFARLAAESASLTERLAGVGPGERVVVRVGNDERFLPAVCAVWCRRAAAVVMHPAAPAADVAKVVARMGATALVCDPADPAAGTGAAGLGRAPGLAPDGDAGVRVVPMGRFAPDSAPDPAGPYTSPRADVGGDPALVLLTSGSTGEPKGVPLSHDNAWSNLRDTVSAFRRDTGPGPLADPGKPPNLIANPLSHTAGVVRMLFALYVGRSVALLRKFDGRAAKRLLDRHGIDNLTINPAMLRILLDTLGPGEDLGAVRYVSSGTAPLSPALREEFEARFGVPVLQAYGQTEAFGGICIESARDVLAGWRRPGSVGRPLPGVQLRLVTPAGAEAATGEEGEIRVRTRSATSGYLGGAEADGLLDEQGWLRTGDLGRLDEDGYLYLTGRLKNIIIRGGFNVVPEEVESALAEDPAVREAAVFGVPDERLGELPVALVVADPGTSVNEEELLTRVRPRLAPYKRPERIFLVDGLPRVPNGKVDRPRAAELARSLHAADPVETP</sequence>
<dbReference type="InterPro" id="IPR042099">
    <property type="entry name" value="ANL_N_sf"/>
</dbReference>
<dbReference type="RefSeq" id="WP_185061809.1">
    <property type="nucleotide sequence ID" value="NZ_BAABJP010000008.1"/>
</dbReference>
<dbReference type="PANTHER" id="PTHR43201">
    <property type="entry name" value="ACYL-COA SYNTHETASE"/>
    <property type="match status" value="1"/>
</dbReference>
<dbReference type="Gene3D" id="3.40.50.12780">
    <property type="entry name" value="N-terminal domain of ligase-like"/>
    <property type="match status" value="1"/>
</dbReference>
<dbReference type="InterPro" id="IPR000873">
    <property type="entry name" value="AMP-dep_synth/lig_dom"/>
</dbReference>
<protein>
    <recommendedName>
        <fullName evidence="5">Acyl-CoA synthetase (AMP-forming)/AMP-acid ligase II</fullName>
    </recommendedName>
</protein>
<keyword evidence="4" id="KW-1185">Reference proteome</keyword>
<proteinExistence type="predicted"/>
<dbReference type="EMBL" id="BAABJP010000008">
    <property type="protein sequence ID" value="GAA5153375.1"/>
    <property type="molecule type" value="Genomic_DNA"/>
</dbReference>
<dbReference type="InterPro" id="IPR020845">
    <property type="entry name" value="AMP-binding_CS"/>
</dbReference>
<dbReference type="InterPro" id="IPR025110">
    <property type="entry name" value="AMP-bd_C"/>
</dbReference>
<dbReference type="Pfam" id="PF13193">
    <property type="entry name" value="AMP-binding_C"/>
    <property type="match status" value="1"/>
</dbReference>
<dbReference type="PANTHER" id="PTHR43201:SF32">
    <property type="entry name" value="2-SUCCINYLBENZOATE--COA LIGASE, CHLOROPLASTIC_PEROXISOMAL"/>
    <property type="match status" value="1"/>
</dbReference>
<dbReference type="InterPro" id="IPR045851">
    <property type="entry name" value="AMP-bd_C_sf"/>
</dbReference>
<evidence type="ECO:0000313" key="3">
    <source>
        <dbReference type="EMBL" id="GAA5153375.1"/>
    </source>
</evidence>